<organism evidence="1 2">
    <name type="scientific">Zopfia rhizophila CBS 207.26</name>
    <dbReference type="NCBI Taxonomy" id="1314779"/>
    <lineage>
        <taxon>Eukaryota</taxon>
        <taxon>Fungi</taxon>
        <taxon>Dikarya</taxon>
        <taxon>Ascomycota</taxon>
        <taxon>Pezizomycotina</taxon>
        <taxon>Dothideomycetes</taxon>
        <taxon>Dothideomycetes incertae sedis</taxon>
        <taxon>Zopfiaceae</taxon>
        <taxon>Zopfia</taxon>
    </lineage>
</organism>
<dbReference type="OrthoDB" id="5384804at2759"/>
<sequence>MKSIILSSSIHAYDVMLCHFQDTFQHFSSKHLSGPRDPTPAELHPPSSRFEQCLHAESVASESLKLAHQCHYALQSTENKTFEEVAALWLQRSGLQESLEVLEVFDFVYGFLCQHTNCSDPNSFIDWIYEEDWMDDQEEEWAFFVKSIRLVLNPADILELLLFTSLWGEKTSSPSQTWSKEIKRDYLRVRGFFDSGFPGQVTTL</sequence>
<gene>
    <name evidence="1" type="ORF">K469DRAFT_750127</name>
</gene>
<dbReference type="Proteomes" id="UP000800200">
    <property type="component" value="Unassembled WGS sequence"/>
</dbReference>
<keyword evidence="2" id="KW-1185">Reference proteome</keyword>
<protein>
    <submittedName>
        <fullName evidence="1">Uncharacterized protein</fullName>
    </submittedName>
</protein>
<proteinExistence type="predicted"/>
<name>A0A6A6E5G5_9PEZI</name>
<evidence type="ECO:0000313" key="2">
    <source>
        <dbReference type="Proteomes" id="UP000800200"/>
    </source>
</evidence>
<accession>A0A6A6E5G5</accession>
<evidence type="ECO:0000313" key="1">
    <source>
        <dbReference type="EMBL" id="KAF2185809.1"/>
    </source>
</evidence>
<dbReference type="AlphaFoldDB" id="A0A6A6E5G5"/>
<dbReference type="EMBL" id="ML994632">
    <property type="protein sequence ID" value="KAF2185809.1"/>
    <property type="molecule type" value="Genomic_DNA"/>
</dbReference>
<reference evidence="1" key="1">
    <citation type="journal article" date="2020" name="Stud. Mycol.">
        <title>101 Dothideomycetes genomes: a test case for predicting lifestyles and emergence of pathogens.</title>
        <authorList>
            <person name="Haridas S."/>
            <person name="Albert R."/>
            <person name="Binder M."/>
            <person name="Bloem J."/>
            <person name="Labutti K."/>
            <person name="Salamov A."/>
            <person name="Andreopoulos B."/>
            <person name="Baker S."/>
            <person name="Barry K."/>
            <person name="Bills G."/>
            <person name="Bluhm B."/>
            <person name="Cannon C."/>
            <person name="Castanera R."/>
            <person name="Culley D."/>
            <person name="Daum C."/>
            <person name="Ezra D."/>
            <person name="Gonzalez J."/>
            <person name="Henrissat B."/>
            <person name="Kuo A."/>
            <person name="Liang C."/>
            <person name="Lipzen A."/>
            <person name="Lutzoni F."/>
            <person name="Magnuson J."/>
            <person name="Mondo S."/>
            <person name="Nolan M."/>
            <person name="Ohm R."/>
            <person name="Pangilinan J."/>
            <person name="Park H.-J."/>
            <person name="Ramirez L."/>
            <person name="Alfaro M."/>
            <person name="Sun H."/>
            <person name="Tritt A."/>
            <person name="Yoshinaga Y."/>
            <person name="Zwiers L.-H."/>
            <person name="Turgeon B."/>
            <person name="Goodwin S."/>
            <person name="Spatafora J."/>
            <person name="Crous P."/>
            <person name="Grigoriev I."/>
        </authorList>
    </citation>
    <scope>NUCLEOTIDE SEQUENCE</scope>
    <source>
        <strain evidence="1">CBS 207.26</strain>
    </source>
</reference>